<dbReference type="EMBL" id="VDEP01000342">
    <property type="protein sequence ID" value="KAA1099218.1"/>
    <property type="molecule type" value="Genomic_DNA"/>
</dbReference>
<feature type="compositionally biased region" description="Polar residues" evidence="1">
    <location>
        <begin position="205"/>
        <end position="215"/>
    </location>
</feature>
<evidence type="ECO:0000313" key="2">
    <source>
        <dbReference type="EMBL" id="KAA1099218.1"/>
    </source>
</evidence>
<reference evidence="2 3" key="1">
    <citation type="submission" date="2019-05" db="EMBL/GenBank/DDBJ databases">
        <title>Emergence of the Ug99 lineage of the wheat stem rust pathogen through somatic hybridization.</title>
        <authorList>
            <person name="Li F."/>
            <person name="Upadhyaya N.M."/>
            <person name="Sperschneider J."/>
            <person name="Matny O."/>
            <person name="Nguyen-Phuc H."/>
            <person name="Mago R."/>
            <person name="Raley C."/>
            <person name="Miller M.E."/>
            <person name="Silverstein K.A.T."/>
            <person name="Henningsen E."/>
            <person name="Hirsch C.D."/>
            <person name="Visser B."/>
            <person name="Pretorius Z.A."/>
            <person name="Steffenson B.J."/>
            <person name="Schwessinger B."/>
            <person name="Dodds P.N."/>
            <person name="Figueroa M."/>
        </authorList>
    </citation>
    <scope>NUCLEOTIDE SEQUENCE [LARGE SCALE GENOMIC DNA]</scope>
    <source>
        <strain evidence="2 3">Ug99</strain>
    </source>
</reference>
<feature type="compositionally biased region" description="Polar residues" evidence="1">
    <location>
        <begin position="234"/>
        <end position="270"/>
    </location>
</feature>
<protein>
    <submittedName>
        <fullName evidence="2">Uncharacterized protein</fullName>
    </submittedName>
</protein>
<feature type="region of interest" description="Disordered" evidence="1">
    <location>
        <begin position="519"/>
        <end position="541"/>
    </location>
</feature>
<feature type="compositionally biased region" description="Polar residues" evidence="1">
    <location>
        <begin position="1"/>
        <end position="13"/>
    </location>
</feature>
<evidence type="ECO:0000313" key="3">
    <source>
        <dbReference type="Proteomes" id="UP000325313"/>
    </source>
</evidence>
<name>A0A5B0PFR1_PUCGR</name>
<evidence type="ECO:0000256" key="1">
    <source>
        <dbReference type="SAM" id="MobiDB-lite"/>
    </source>
</evidence>
<dbReference type="Proteomes" id="UP000325313">
    <property type="component" value="Unassembled WGS sequence"/>
</dbReference>
<feature type="compositionally biased region" description="Low complexity" evidence="1">
    <location>
        <begin position="302"/>
        <end position="314"/>
    </location>
</feature>
<organism evidence="2 3">
    <name type="scientific">Puccinia graminis f. sp. tritici</name>
    <dbReference type="NCBI Taxonomy" id="56615"/>
    <lineage>
        <taxon>Eukaryota</taxon>
        <taxon>Fungi</taxon>
        <taxon>Dikarya</taxon>
        <taxon>Basidiomycota</taxon>
        <taxon>Pucciniomycotina</taxon>
        <taxon>Pucciniomycetes</taxon>
        <taxon>Pucciniales</taxon>
        <taxon>Pucciniaceae</taxon>
        <taxon>Puccinia</taxon>
    </lineage>
</organism>
<feature type="compositionally biased region" description="Polar residues" evidence="1">
    <location>
        <begin position="315"/>
        <end position="330"/>
    </location>
</feature>
<feature type="compositionally biased region" description="Polar residues" evidence="1">
    <location>
        <begin position="45"/>
        <end position="65"/>
    </location>
</feature>
<gene>
    <name evidence="2" type="ORF">PGTUg99_022816</name>
</gene>
<feature type="compositionally biased region" description="Low complexity" evidence="1">
    <location>
        <begin position="275"/>
        <end position="291"/>
    </location>
</feature>
<dbReference type="AlphaFoldDB" id="A0A5B0PFR1"/>
<proteinExistence type="predicted"/>
<sequence length="600" mass="66925">MNTFAGDSDSSLTDLEELEAQAQKAATKSTLDSDQDPQWPEVSTAPDSTSTRNPPLPPSKQTSLIDDSEISIITPEAFLENISHKRKELVRLSSDKTIPLTARYHVQKALEVMDQSRDSKFIFSVAKGEKLPDKEEVKVVHQNLLKKRNNSTSAASNKQSKKIRHKFTSSGLDESPPINNKKMLITNQETTPLNLEKNPTKTKDGTSINHQSTPAENLEDRPDTNPANDEDLQNHQTNFNDENSVNNHNLVTDNRNPAQDLNPGKNSESADNPDPTSNHNPENNQNSTNNEKAQSKSLTSKANNTNPAENENPNQPTITTDSQLESTASQSNALTSVPIIKKHREILGAIHQLFSTSPIYEGYKTALDSVSELYNYRMQQTMLPTSYSNTLSSRIQFNRVSSTSVKAWVKNLRREGPDVLSPSSNEPFFRPDVWKFPTNIAKEPAETEIGAELFSLFKILCYPTERIQHKWAAIFFQAVSLVAKDINSLPVYEKPTDPNDELGTDISMIKYFISCLSSSSNPNQIAESTSNKSKSKEEKNCFSSLDNPLNAIPPSFNNFHPNTYPDLTMLYSLHSVLPVSVVFFSPLMIQQFSQHPNVSC</sequence>
<accession>A0A5B0PFR1</accession>
<comment type="caution">
    <text evidence="2">The sequence shown here is derived from an EMBL/GenBank/DDBJ whole genome shotgun (WGS) entry which is preliminary data.</text>
</comment>
<feature type="region of interest" description="Disordered" evidence="1">
    <location>
        <begin position="1"/>
        <end position="67"/>
    </location>
</feature>
<feature type="region of interest" description="Disordered" evidence="1">
    <location>
        <begin position="146"/>
        <end position="330"/>
    </location>
</feature>